<evidence type="ECO:0000259" key="1">
    <source>
        <dbReference type="Pfam" id="PF11716"/>
    </source>
</evidence>
<evidence type="ECO:0000313" key="2">
    <source>
        <dbReference type="EMBL" id="TNM54508.1"/>
    </source>
</evidence>
<dbReference type="GO" id="GO:0046872">
    <property type="term" value="F:metal ion binding"/>
    <property type="evidence" value="ECO:0007669"/>
    <property type="project" value="InterPro"/>
</dbReference>
<keyword evidence="2" id="KW-0670">Pyruvate</keyword>
<reference evidence="2 3" key="1">
    <citation type="submission" date="2019-06" db="EMBL/GenBank/DDBJ databases">
        <authorList>
            <person name="Mardanova A.M."/>
            <person name="Pudova D.S."/>
            <person name="Shagimardanova E.I."/>
            <person name="Gogoleva N.E."/>
            <person name="Lutfullin M.T."/>
            <person name="Hadieva G.F."/>
            <person name="Sharipova M.R."/>
        </authorList>
    </citation>
    <scope>NUCLEOTIDE SEQUENCE [LARGE SCALE GENOMIC DNA]</scope>
    <source>
        <strain evidence="2 3">MG-1</strain>
    </source>
</reference>
<dbReference type="EMBL" id="VDMQ01000006">
    <property type="protein sequence ID" value="TNM54508.1"/>
    <property type="molecule type" value="Genomic_DNA"/>
</dbReference>
<dbReference type="SUPFAM" id="SSF109854">
    <property type="entry name" value="DinB/YfiT-like putative metalloenzymes"/>
    <property type="match status" value="1"/>
</dbReference>
<dbReference type="Pfam" id="PF11716">
    <property type="entry name" value="MDMPI_N"/>
    <property type="match status" value="1"/>
</dbReference>
<proteinExistence type="predicted"/>
<comment type="caution">
    <text evidence="2">The sequence shown here is derived from an EMBL/GenBank/DDBJ whole genome shotgun (WGS) entry which is preliminary data.</text>
</comment>
<sequence length="209" mass="22846">MNEAEYWDLIHTERARLADLLSTLEPEQWALATLCADWTVEQVVAHLTAAANTGKWAWIRSIVRAGFDPAKHNARLLERRLGGSPEETLAKFHSSIPLTIAPTKDFPAFLGEVIVHGQDIARPLELDLTPGAEATVEVARYFASKDFAVNSKTLVRGLKLSAVDADFESGSGPEVTGRVLDLVLAMAGRPESLTELTGSGVTELRRRMN</sequence>
<dbReference type="Proteomes" id="UP000314223">
    <property type="component" value="Unassembled WGS sequence"/>
</dbReference>
<dbReference type="GO" id="GO:0016853">
    <property type="term" value="F:isomerase activity"/>
    <property type="evidence" value="ECO:0007669"/>
    <property type="project" value="UniProtKB-KW"/>
</dbReference>
<keyword evidence="2" id="KW-0413">Isomerase</keyword>
<evidence type="ECO:0000313" key="3">
    <source>
        <dbReference type="Proteomes" id="UP000314223"/>
    </source>
</evidence>
<dbReference type="RefSeq" id="WP_139468925.1">
    <property type="nucleotide sequence ID" value="NZ_VDMQ01000006.1"/>
</dbReference>
<dbReference type="InterPro" id="IPR034660">
    <property type="entry name" value="DinB/YfiT-like"/>
</dbReference>
<dbReference type="AlphaFoldDB" id="A0A5C4X2P5"/>
<dbReference type="InterPro" id="IPR024344">
    <property type="entry name" value="MDMPI_metal-binding"/>
</dbReference>
<dbReference type="Gene3D" id="1.20.120.450">
    <property type="entry name" value="dinb family like domain"/>
    <property type="match status" value="1"/>
</dbReference>
<feature type="domain" description="Mycothiol-dependent maleylpyruvate isomerase metal-binding" evidence="1">
    <location>
        <begin position="11"/>
        <end position="97"/>
    </location>
</feature>
<organism evidence="2 3">
    <name type="scientific">Brevibacterium sediminis</name>
    <dbReference type="NCBI Taxonomy" id="1857024"/>
    <lineage>
        <taxon>Bacteria</taxon>
        <taxon>Bacillati</taxon>
        <taxon>Actinomycetota</taxon>
        <taxon>Actinomycetes</taxon>
        <taxon>Micrococcales</taxon>
        <taxon>Brevibacteriaceae</taxon>
        <taxon>Brevibacterium</taxon>
    </lineage>
</organism>
<gene>
    <name evidence="2" type="ORF">FHQ09_11750</name>
</gene>
<accession>A0A5C4X2P5</accession>
<name>A0A5C4X2P5_9MICO</name>
<dbReference type="NCBIfam" id="TIGR03083">
    <property type="entry name" value="maleylpyruvate isomerase family mycothiol-dependent enzyme"/>
    <property type="match status" value="1"/>
</dbReference>
<dbReference type="InterPro" id="IPR017517">
    <property type="entry name" value="Maleyloyr_isom"/>
</dbReference>
<protein>
    <submittedName>
        <fullName evidence="2">Maleylpyruvate isomerase family mycothiol-dependent enzyme</fullName>
    </submittedName>
</protein>